<proteinExistence type="predicted"/>
<evidence type="ECO:0000259" key="2">
    <source>
        <dbReference type="Pfam" id="PF00561"/>
    </source>
</evidence>
<gene>
    <name evidence="3" type="ORF">QW060_13220</name>
</gene>
<keyword evidence="1 3" id="KW-0378">Hydrolase</keyword>
<protein>
    <submittedName>
        <fullName evidence="3">Alpha/beta fold hydrolase</fullName>
    </submittedName>
</protein>
<dbReference type="PANTHER" id="PTHR46118:SF4">
    <property type="entry name" value="PROTEIN ABHD11"/>
    <property type="match status" value="1"/>
</dbReference>
<name>A0ABT8CUF6_9FLAO</name>
<feature type="domain" description="AB hydrolase-1" evidence="2">
    <location>
        <begin position="11"/>
        <end position="241"/>
    </location>
</feature>
<dbReference type="Gene3D" id="3.40.50.1820">
    <property type="entry name" value="alpha/beta hydrolase"/>
    <property type="match status" value="1"/>
</dbReference>
<keyword evidence="4" id="KW-1185">Reference proteome</keyword>
<evidence type="ECO:0000256" key="1">
    <source>
        <dbReference type="ARBA" id="ARBA00022801"/>
    </source>
</evidence>
<dbReference type="InterPro" id="IPR000073">
    <property type="entry name" value="AB_hydrolase_1"/>
</dbReference>
<dbReference type="GO" id="GO:0016787">
    <property type="term" value="F:hydrolase activity"/>
    <property type="evidence" value="ECO:0007669"/>
    <property type="project" value="UniProtKB-KW"/>
</dbReference>
<dbReference type="Pfam" id="PF00561">
    <property type="entry name" value="Abhydrolase_1"/>
    <property type="match status" value="1"/>
</dbReference>
<accession>A0ABT8CUF6</accession>
<evidence type="ECO:0000313" key="3">
    <source>
        <dbReference type="EMBL" id="MDN3708065.1"/>
    </source>
</evidence>
<dbReference type="Proteomes" id="UP001242368">
    <property type="component" value="Unassembled WGS sequence"/>
</dbReference>
<comment type="caution">
    <text evidence="3">The sequence shown here is derived from an EMBL/GenBank/DDBJ whole genome shotgun (WGS) entry which is preliminary data.</text>
</comment>
<dbReference type="SUPFAM" id="SSF53474">
    <property type="entry name" value="alpha/beta-Hydrolases"/>
    <property type="match status" value="1"/>
</dbReference>
<reference evidence="4" key="1">
    <citation type="journal article" date="2019" name="Int. J. Syst. Evol. Microbiol.">
        <title>The Global Catalogue of Microorganisms (GCM) 10K type strain sequencing project: providing services to taxonomists for standard genome sequencing and annotation.</title>
        <authorList>
            <consortium name="The Broad Institute Genomics Platform"/>
            <consortium name="The Broad Institute Genome Sequencing Center for Infectious Disease"/>
            <person name="Wu L."/>
            <person name="Ma J."/>
        </authorList>
    </citation>
    <scope>NUCLEOTIDE SEQUENCE [LARGE SCALE GENOMIC DNA]</scope>
    <source>
        <strain evidence="4">CECT 7184</strain>
    </source>
</reference>
<dbReference type="EMBL" id="JAUFQU010000001">
    <property type="protein sequence ID" value="MDN3708065.1"/>
    <property type="molecule type" value="Genomic_DNA"/>
</dbReference>
<sequence length="255" mass="29191">MLYSKVIGEGKPLIILHGFLGMSDNWKTLSGKYAESSLQVHVLDLRNHGRSFHADEFNYEVMMEDVVRYCQHNELTDVFLMGHSMGGKVAMKVACHHSDLVSKLIVADMSPKGYKPHHQSIMQALNAVDFTVQTTRTEIEDKVREYIDDEGVVQFLMKNVYRQTPDKLAFRFNLAAFNADDRAIGEALKEDERYDGPTLFLKGEQSNYITKEDETLIPKHFKNATIQTVSNAGHWLHAENPDEFYQLTIDFIEKS</sequence>
<organism evidence="3 4">
    <name type="scientific">Paenimyroides ceti</name>
    <dbReference type="NCBI Taxonomy" id="395087"/>
    <lineage>
        <taxon>Bacteria</taxon>
        <taxon>Pseudomonadati</taxon>
        <taxon>Bacteroidota</taxon>
        <taxon>Flavobacteriia</taxon>
        <taxon>Flavobacteriales</taxon>
        <taxon>Flavobacteriaceae</taxon>
        <taxon>Paenimyroides</taxon>
    </lineage>
</organism>
<dbReference type="InterPro" id="IPR029058">
    <property type="entry name" value="AB_hydrolase_fold"/>
</dbReference>
<dbReference type="PANTHER" id="PTHR46118">
    <property type="entry name" value="PROTEIN ABHD11"/>
    <property type="match status" value="1"/>
</dbReference>
<evidence type="ECO:0000313" key="4">
    <source>
        <dbReference type="Proteomes" id="UP001242368"/>
    </source>
</evidence>
<dbReference type="RefSeq" id="WP_290364763.1">
    <property type="nucleotide sequence ID" value="NZ_JAUFQU010000001.1"/>
</dbReference>